<protein>
    <submittedName>
        <fullName evidence="1">Uncharacterized protein</fullName>
    </submittedName>
</protein>
<evidence type="ECO:0000313" key="1">
    <source>
        <dbReference type="EMBL" id="AMY21445.1"/>
    </source>
</evidence>
<evidence type="ECO:0000313" key="2">
    <source>
        <dbReference type="Proteomes" id="UP000076038"/>
    </source>
</evidence>
<dbReference type="AlphaFoldDB" id="A0A143QE19"/>
<organism evidence="1 2">
    <name type="scientific">Rhodococcoides fascians</name>
    <name type="common">Rhodococcus fascians</name>
    <dbReference type="NCBI Taxonomy" id="1828"/>
    <lineage>
        <taxon>Bacteria</taxon>
        <taxon>Bacillati</taxon>
        <taxon>Actinomycetota</taxon>
        <taxon>Actinomycetes</taxon>
        <taxon>Mycobacteriales</taxon>
        <taxon>Nocardiaceae</taxon>
        <taxon>Rhodococcoides</taxon>
    </lineage>
</organism>
<dbReference type="Proteomes" id="UP000076038">
    <property type="component" value="Chromosome"/>
</dbReference>
<dbReference type="OrthoDB" id="4463848at2"/>
<reference evidence="1 2" key="1">
    <citation type="journal article" date="2016" name="Genome Announc.">
        <title>Complete Genome and Plasmid Sequences for Rhodococcus fascians D188 and Draft Sequences for Rhodococcus Isolates PBTS 1 and PBTS 2.</title>
        <authorList>
            <person name="Stamler R.A."/>
            <person name="Vereecke D."/>
            <person name="Zhang Y."/>
            <person name="Schilkey F."/>
            <person name="Devitt N."/>
            <person name="Randall J.J."/>
        </authorList>
    </citation>
    <scope>NUCLEOTIDE SEQUENCE [LARGE SCALE GENOMIC DNA]</scope>
    <source>
        <strain evidence="1 2">PBTS2</strain>
    </source>
</reference>
<dbReference type="RefSeq" id="WP_027497963.1">
    <property type="nucleotide sequence ID" value="NZ_CAKKLU010000022.1"/>
</dbReference>
<accession>A0A260TTH4</accession>
<accession>A0A143QE19</accession>
<reference evidence="2" key="2">
    <citation type="submission" date="2016-04" db="EMBL/GenBank/DDBJ databases">
        <title>Complete Genome and Plasmid Sequences for Rhodococcus fascians D188 and Draft Sequences for Rhodococcus spp. Isolates PBTS 1 and PBTS 2.</title>
        <authorList>
            <person name="Stamer R."/>
            <person name="Vereecke D."/>
            <person name="Zhang Y."/>
            <person name="Schilkey F."/>
            <person name="Devitt N."/>
            <person name="Randall J."/>
        </authorList>
    </citation>
    <scope>NUCLEOTIDE SEQUENCE [LARGE SCALE GENOMIC DNA]</scope>
    <source>
        <strain evidence="2">PBTS2</strain>
    </source>
</reference>
<keyword evidence="2" id="KW-1185">Reference proteome</keyword>
<dbReference type="EMBL" id="CP015220">
    <property type="protein sequence ID" value="AMY21445.1"/>
    <property type="molecule type" value="Genomic_DNA"/>
</dbReference>
<gene>
    <name evidence="1" type="ORF">A3Q41_00117</name>
</gene>
<dbReference type="PATRIC" id="fig|1653479.3.peg.118"/>
<proteinExistence type="predicted"/>
<name>A0A143QE19_RHOFA</name>
<dbReference type="KEGG" id="rhs:A3Q41_00117"/>
<sequence>MEQSYRAASAHSSRFLFLIAQFVDRRIPAEFFSTQFRELQNTRVTYLDAEVSSVIGMLSVDVGAYLGDVDLRGVDYIDAEQLWRAAGHAFRDLMTLQSEQFEREAG</sequence>